<evidence type="ECO:0000313" key="1">
    <source>
        <dbReference type="EMBL" id="PCF96332.1"/>
    </source>
</evidence>
<sequence>MVNASTLHLSEAAIVQNEAIGSFALWKFGLAFQARDGCAVTLPLLYLILPLIMHEKTLNLILGTRKASGLHLFVGKLNEKREDLLSVHSRAMTLRQLTLSSLILGEQSGLLRIEPSTAEVWANSVDEEIRIPVLPERIRRITPACERLGHWFAGLSDQQIAHTLKVEF</sequence>
<proteinExistence type="predicted"/>
<dbReference type="AlphaFoldDB" id="A0A2A4HN53"/>
<dbReference type="InterPro" id="IPR045390">
    <property type="entry name" value="ABC-3C_MC3"/>
</dbReference>
<name>A0A2A4HN53_9GAMM</name>
<dbReference type="Proteomes" id="UP000218677">
    <property type="component" value="Unassembled WGS sequence"/>
</dbReference>
<evidence type="ECO:0000313" key="2">
    <source>
        <dbReference type="Proteomes" id="UP000218677"/>
    </source>
</evidence>
<accession>A0A2A4HN53</accession>
<dbReference type="Pfam" id="PF20131">
    <property type="entry name" value="MC3"/>
    <property type="match status" value="1"/>
</dbReference>
<comment type="caution">
    <text evidence="1">The sequence shown here is derived from an EMBL/GenBank/DDBJ whole genome shotgun (WGS) entry which is preliminary data.</text>
</comment>
<dbReference type="OrthoDB" id="6957938at2"/>
<organism evidence="1 2">
    <name type="scientific">Vreelandella nigrificans</name>
    <dbReference type="NCBI Taxonomy" id="2042704"/>
    <lineage>
        <taxon>Bacteria</taxon>
        <taxon>Pseudomonadati</taxon>
        <taxon>Pseudomonadota</taxon>
        <taxon>Gammaproteobacteria</taxon>
        <taxon>Oceanospirillales</taxon>
        <taxon>Halomonadaceae</taxon>
        <taxon>Vreelandella</taxon>
    </lineage>
</organism>
<gene>
    <name evidence="1" type="ORF">CPA45_07295</name>
</gene>
<reference evidence="2" key="1">
    <citation type="submission" date="2017-09" db="EMBL/GenBank/DDBJ databases">
        <authorList>
            <person name="Cho G.-S."/>
            <person name="Oguntoyinbo F.A."/>
            <person name="Cnockaert M."/>
            <person name="Kabisch J."/>
            <person name="Neve H."/>
            <person name="Bockelmann W."/>
            <person name="Wenning M."/>
            <person name="Franz C.M."/>
            <person name="Vandamme P."/>
        </authorList>
    </citation>
    <scope>NUCLEOTIDE SEQUENCE [LARGE SCALE GENOMIC DNA]</scope>
    <source>
        <strain evidence="2">MBT G8648</strain>
    </source>
</reference>
<keyword evidence="2" id="KW-1185">Reference proteome</keyword>
<protein>
    <submittedName>
        <fullName evidence="1">Uncharacterized protein</fullName>
    </submittedName>
</protein>
<dbReference type="EMBL" id="NWUX01000004">
    <property type="protein sequence ID" value="PCF96332.1"/>
    <property type="molecule type" value="Genomic_DNA"/>
</dbReference>
<dbReference type="RefSeq" id="WP_096650907.1">
    <property type="nucleotide sequence ID" value="NZ_NWUX01000004.1"/>
</dbReference>